<protein>
    <submittedName>
        <fullName evidence="1">Putative zinc finger protein</fullName>
    </submittedName>
</protein>
<organism evidence="1 2">
    <name type="scientific">Candidatus Mancarchaeum acidiphilum</name>
    <dbReference type="NCBI Taxonomy" id="1920749"/>
    <lineage>
        <taxon>Archaea</taxon>
        <taxon>Candidatus Micrarchaeota</taxon>
        <taxon>Candidatus Mancarchaeum</taxon>
    </lineage>
</organism>
<dbReference type="AlphaFoldDB" id="A0A218NNS8"/>
<reference evidence="1 2" key="1">
    <citation type="journal article" date="2017" name="Nat. Commun.">
        <title>'ARMAN' archaea depend on association with euryarchaeal host in culture and in situ.</title>
        <authorList>
            <person name="Golyshina O."/>
            <person name="Toshchakov S."/>
            <person name="Makarova K."/>
            <person name="Gavrilov S."/>
            <person name="Korzhenkov A."/>
            <person name="La Cono V."/>
            <person name="Arcadi E."/>
            <person name="Nechitaylo T."/>
            <person name="Ferrer M."/>
            <person name="Kublanov I."/>
            <person name="Wolf Y."/>
            <person name="Yakimov M."/>
            <person name="Golyshin P."/>
            <person name="Slesarev A."/>
            <person name="Kozyavkin S."/>
        </authorList>
    </citation>
    <scope>NUCLEOTIDE SEQUENCE [LARGE SCALE GENOMIC DNA]</scope>
    <source>
        <strain evidence="1 2">Mia14</strain>
    </source>
</reference>
<accession>A0A218NNS8</accession>
<gene>
    <name evidence="1" type="ORF">Mia14_0852</name>
</gene>
<dbReference type="KEGG" id="marh:Mia14_0852"/>
<proteinExistence type="predicted"/>
<dbReference type="EMBL" id="CP019964">
    <property type="protein sequence ID" value="ASI14137.1"/>
    <property type="molecule type" value="Genomic_DNA"/>
</dbReference>
<dbReference type="Proteomes" id="UP000197679">
    <property type="component" value="Chromosome"/>
</dbReference>
<sequence length="123" mass="13144">MCPPLACTPSTGPHASPPIKIHPVLLTQSTPLLIYGSHSFSERAPPLLRSSGVVSCARRSWCMCGATHHRFAWCSTPPTADAYTTRSCFAGLPARFGHIILSCGVQYRGGGLRGCLTAQCRFA</sequence>
<keyword evidence="2" id="KW-1185">Reference proteome</keyword>
<evidence type="ECO:0000313" key="2">
    <source>
        <dbReference type="Proteomes" id="UP000197679"/>
    </source>
</evidence>
<name>A0A218NNS8_9ARCH</name>
<evidence type="ECO:0000313" key="1">
    <source>
        <dbReference type="EMBL" id="ASI14137.1"/>
    </source>
</evidence>